<keyword evidence="8 16" id="KW-0547">Nucleotide-binding</keyword>
<evidence type="ECO:0000256" key="18">
    <source>
        <dbReference type="SAM" id="MobiDB-lite"/>
    </source>
</evidence>
<keyword evidence="22" id="KW-1185">Reference proteome</keyword>
<protein>
    <recommendedName>
        <fullName evidence="6 16">DNA topoisomerase 2</fullName>
        <ecNumber evidence="5 16">5.6.2.2</ecNumber>
    </recommendedName>
</protein>
<keyword evidence="12 15" id="KW-0238">DNA-binding</keyword>
<keyword evidence="7" id="KW-0479">Metal-binding</keyword>
<feature type="compositionally biased region" description="Acidic residues" evidence="18">
    <location>
        <begin position="1512"/>
        <end position="1521"/>
    </location>
</feature>
<name>G4TR37_SERID</name>
<dbReference type="InterPro" id="IPR050634">
    <property type="entry name" value="DNA_Topoisomerase_II"/>
</dbReference>
<dbReference type="SMART" id="SM00434">
    <property type="entry name" value="TOP4c"/>
    <property type="match status" value="1"/>
</dbReference>
<dbReference type="InterPro" id="IPR013758">
    <property type="entry name" value="Topo_IIA_A/C_ab"/>
</dbReference>
<dbReference type="FunFam" id="3.90.199.10:FF:000002">
    <property type="entry name" value="DNA topoisomerase 2"/>
    <property type="match status" value="1"/>
</dbReference>
<sequence length="1521" mass="170061">MSDSESENYDINSISDGSDSEGYALPVKKASWDAFFTRWKAVAPAIKAKPAAAPKKATAAKAPAKSRVASTTVKKSKASKSANGTDMDVDDETSSRGHADNRSDVEVAPKAKAAPKKNKTVTEQYQKLSQVEHILQRPDSYIGSVEPITQAMWVYDSENKRMVHRDVRYVPGFFKIVDEILVNAADNKVNDESMDTLKVTIDVEEGIISVYNNGRGIPIAMHETENMYIPQLIFGNLLTSSNYDDDEKKLTGGRNGYGAKLANIYSHEFTVETACRDGKGYDAAKYKQVWTNNMSNVSKPKISANPRDEEYTRITFRPDLARFHMDSIDEDTLALLQRRVYDMAGTMKTTNAEGKKHGKDVKVYLNNERIGIKSFKQYVEMYVSSAADNAAEQSGAASVKQTVVHERINDRWEVAFTISDSGTFQQVSFANSIATIKGGTHVATVADQIAKSLLAAVQKKNKAATVKLPQIKNHMWLFVNALIENPTFDSQTKETLTLPASKFGSKPTLSEDFIKRVGKTSIIDSILNWAKYKADQQIKKTDGTKRSRLNGMTKLCDANNAGSRNGSACTLILTEGDSAKALAVAGLSVVGRDNFGVFPLRGKLLNVREASHDQIMKNEEIQNIKKIMGLQHNKDYKSTESLRYGRLMIMADQDHDGSHIKGLLINFFDHFYPSLLKLPEFLVEFVTPIVRVKHGKTYKNFFTIPEYQQWAEAHAHISGWTAKYYKGLGTSEDQDAKAYFSDMPTHMIPFSKLREEDRQLIDMAFSKKKVEERKEWLRNFVPGTYLNHNRDEIPYSEFINKELILFSMADNARSIPSMVDGLKPSQRKVVFACFKRKLKGEIKVNQLMGYIGEHTAHHHGDASLHQTIVNLAQHFVGSNNINLLYPAGQFGTRAAGGKDHAAARYISTRPVDLARKIFNTSDDALLNYLTEDNLKIEPEWYMPTVPLVLINGADGIGTGWSTSIPNYNPVDIGTIEKADNKGKYTCTGIARVIDSKTVEISELPIRKWTDDYKKQLEDWVIGAEKDKSDKDKEKGKPSETFIKDYREYHTTTSVSFVVTMSEKDVARAEKEGLEKFFKLTASISTSNMICFDSAGKIHKYETPEDILEDFYHLRLQWYAKRKQHVSNEMELELDRLNNQARFVQMIVDKKLVVANRKKEDIVKELRELQFTPFPKSPKTKKQDDTEAVVENDIDEDDVAVIKGLPSNSDFDYLLGMAIWNLTREKIEKLRANAKEQEDKLLAYLKLTPIDLWNSDLDQFLEGWEAVIEQDIAEEQGNKPKKKGTTIKTRKSLVRRKNGDYGDSDDEDFAAAAKSKKAGSRKNEDEGPKRTAASKAKIAAAAAVFGASDNDEDEDEDEEPRRNRISLVASRSEPSDTEMKPAPRAAPKAAPKKATAPKKTAEKRKSDAMSLDGSDSEVYVKPAPKKKQKTLDQFISKPKATKAPTAKKPPPAPKKTKAILSDEDDDSDPISSKPRTPPPKRTVTARAGVAKKPAYVDLTSDDEDGGGGKIADETQDAFELSD</sequence>
<dbReference type="EC" id="5.6.2.2" evidence="5 16"/>
<feature type="domain" description="Toprim" evidence="19">
    <location>
        <begin position="569"/>
        <end position="683"/>
    </location>
</feature>
<evidence type="ECO:0000256" key="17">
    <source>
        <dbReference type="SAM" id="Coils"/>
    </source>
</evidence>
<feature type="compositionally biased region" description="Low complexity" evidence="18">
    <location>
        <begin position="1332"/>
        <end position="1342"/>
    </location>
</feature>
<dbReference type="InterPro" id="IPR018522">
    <property type="entry name" value="TopoIIA_CS"/>
</dbReference>
<dbReference type="FunCoup" id="G4TR37">
    <property type="interactions" value="699"/>
</dbReference>
<evidence type="ECO:0000256" key="9">
    <source>
        <dbReference type="ARBA" id="ARBA00022840"/>
    </source>
</evidence>
<dbReference type="GO" id="GO:0006265">
    <property type="term" value="P:DNA topological change"/>
    <property type="evidence" value="ECO:0007669"/>
    <property type="project" value="UniProtKB-UniRule"/>
</dbReference>
<dbReference type="InterPro" id="IPR013760">
    <property type="entry name" value="Topo_IIA-like_dom_sf"/>
</dbReference>
<dbReference type="Gene3D" id="3.30.565.10">
    <property type="entry name" value="Histidine kinase-like ATPase, C-terminal domain"/>
    <property type="match status" value="1"/>
</dbReference>
<feature type="compositionally biased region" description="Basic and acidic residues" evidence="18">
    <location>
        <begin position="93"/>
        <end position="109"/>
    </location>
</feature>
<evidence type="ECO:0000259" key="20">
    <source>
        <dbReference type="PROSITE" id="PS52040"/>
    </source>
</evidence>
<dbReference type="GO" id="GO:0003677">
    <property type="term" value="F:DNA binding"/>
    <property type="evidence" value="ECO:0007669"/>
    <property type="project" value="UniProtKB-UniRule"/>
</dbReference>
<dbReference type="GO" id="GO:0005524">
    <property type="term" value="F:ATP binding"/>
    <property type="evidence" value="ECO:0007669"/>
    <property type="project" value="UniProtKB-UniRule"/>
</dbReference>
<feature type="compositionally biased region" description="Basic residues" evidence="18">
    <location>
        <begin position="1278"/>
        <end position="1295"/>
    </location>
</feature>
<evidence type="ECO:0000256" key="3">
    <source>
        <dbReference type="ARBA" id="ARBA00001946"/>
    </source>
</evidence>
<dbReference type="HOGENOM" id="CLU_001935_1_1_1"/>
<evidence type="ECO:0000256" key="14">
    <source>
        <dbReference type="ARBA" id="ARBA00053943"/>
    </source>
</evidence>
<dbReference type="CDD" id="cd16930">
    <property type="entry name" value="HATPase_TopII-like"/>
    <property type="match status" value="1"/>
</dbReference>
<evidence type="ECO:0000256" key="7">
    <source>
        <dbReference type="ARBA" id="ARBA00022723"/>
    </source>
</evidence>
<dbReference type="OrthoDB" id="276498at2759"/>
<dbReference type="Pfam" id="PF00204">
    <property type="entry name" value="DNA_gyraseB"/>
    <property type="match status" value="1"/>
</dbReference>
<dbReference type="Gene3D" id="1.10.268.10">
    <property type="entry name" value="Topoisomerase, domain 3"/>
    <property type="match status" value="1"/>
</dbReference>
<dbReference type="SMART" id="SM00433">
    <property type="entry name" value="TOP2c"/>
    <property type="match status" value="1"/>
</dbReference>
<dbReference type="InterPro" id="IPR020568">
    <property type="entry name" value="Ribosomal_Su5_D2-typ_SF"/>
</dbReference>
<dbReference type="PROSITE" id="PS52040">
    <property type="entry name" value="TOPO_IIA"/>
    <property type="match status" value="1"/>
</dbReference>
<keyword evidence="17" id="KW-0175">Coiled coil</keyword>
<feature type="compositionally biased region" description="Low complexity" evidence="18">
    <location>
        <begin position="1436"/>
        <end position="1445"/>
    </location>
</feature>
<dbReference type="InterPro" id="IPR006171">
    <property type="entry name" value="TOPRIM_dom"/>
</dbReference>
<evidence type="ECO:0000256" key="1">
    <source>
        <dbReference type="ARBA" id="ARBA00000185"/>
    </source>
</evidence>
<dbReference type="Pfam" id="PF00521">
    <property type="entry name" value="DNA_topoisoIV"/>
    <property type="match status" value="2"/>
</dbReference>
<evidence type="ECO:0000256" key="12">
    <source>
        <dbReference type="ARBA" id="ARBA00023125"/>
    </source>
</evidence>
<evidence type="ECO:0000313" key="21">
    <source>
        <dbReference type="EMBL" id="CCA73780.1"/>
    </source>
</evidence>
<dbReference type="Gene3D" id="3.30.230.10">
    <property type="match status" value="1"/>
</dbReference>
<dbReference type="Gene3D" id="3.40.50.670">
    <property type="match status" value="1"/>
</dbReference>
<dbReference type="GO" id="GO:0000712">
    <property type="term" value="P:resolution of meiotic recombination intermediates"/>
    <property type="evidence" value="ECO:0007669"/>
    <property type="project" value="TreeGrafter"/>
</dbReference>
<dbReference type="STRING" id="1109443.G4TR37"/>
<dbReference type="InterPro" id="IPR001241">
    <property type="entry name" value="Topo_IIA"/>
</dbReference>
<dbReference type="InterPro" id="IPR013759">
    <property type="entry name" value="Topo_IIA_B_C"/>
</dbReference>
<evidence type="ECO:0000256" key="2">
    <source>
        <dbReference type="ARBA" id="ARBA00001913"/>
    </source>
</evidence>
<evidence type="ECO:0000256" key="11">
    <source>
        <dbReference type="ARBA" id="ARBA00023029"/>
    </source>
</evidence>
<feature type="compositionally biased region" description="Low complexity" evidence="18">
    <location>
        <begin position="1381"/>
        <end position="1397"/>
    </location>
</feature>
<evidence type="ECO:0000313" key="22">
    <source>
        <dbReference type="Proteomes" id="UP000007148"/>
    </source>
</evidence>
<feature type="compositionally biased region" description="Acidic residues" evidence="18">
    <location>
        <begin position="1348"/>
        <end position="1357"/>
    </location>
</feature>
<dbReference type="PROSITE" id="PS50880">
    <property type="entry name" value="TOPRIM"/>
    <property type="match status" value="1"/>
</dbReference>
<dbReference type="Pfam" id="PF01751">
    <property type="entry name" value="Toprim"/>
    <property type="match status" value="1"/>
</dbReference>
<dbReference type="SUPFAM" id="SSF55874">
    <property type="entry name" value="ATPase domain of HSP90 chaperone/DNA topoisomerase II/histidine kinase"/>
    <property type="match status" value="1"/>
</dbReference>
<feature type="region of interest" description="Disordered" evidence="18">
    <location>
        <begin position="1274"/>
        <end position="1521"/>
    </location>
</feature>
<evidence type="ECO:0000256" key="5">
    <source>
        <dbReference type="ARBA" id="ARBA00012895"/>
    </source>
</evidence>
<feature type="region of interest" description="Disordered" evidence="18">
    <location>
        <begin position="1"/>
        <end position="23"/>
    </location>
</feature>
<dbReference type="PROSITE" id="PS00177">
    <property type="entry name" value="TOPOISOMERASE_II"/>
    <property type="match status" value="1"/>
</dbReference>
<dbReference type="InterPro" id="IPR034157">
    <property type="entry name" value="TOPRIM_TopoII"/>
</dbReference>
<comment type="similarity">
    <text evidence="4 16">Belongs to the type II topoisomerase family.</text>
</comment>
<dbReference type="InterPro" id="IPR002205">
    <property type="entry name" value="Topo_IIA_dom_A"/>
</dbReference>
<accession>G4TR37</accession>
<evidence type="ECO:0000256" key="8">
    <source>
        <dbReference type="ARBA" id="ARBA00022741"/>
    </source>
</evidence>
<dbReference type="eggNOG" id="KOG0355">
    <property type="taxonomic scope" value="Eukaryota"/>
</dbReference>
<feature type="coiled-coil region" evidence="17">
    <location>
        <begin position="1219"/>
        <end position="1246"/>
    </location>
</feature>
<dbReference type="InterPro" id="IPR001154">
    <property type="entry name" value="TopoII_euk"/>
</dbReference>
<comment type="caution">
    <text evidence="21">The sequence shown here is derived from an EMBL/GenBank/DDBJ whole genome shotgun (WGS) entry which is preliminary data.</text>
</comment>
<dbReference type="PANTHER" id="PTHR10169:SF38">
    <property type="entry name" value="DNA TOPOISOMERASE 2"/>
    <property type="match status" value="1"/>
</dbReference>
<dbReference type="SUPFAM" id="SSF56719">
    <property type="entry name" value="Type II DNA topoisomerase"/>
    <property type="match status" value="1"/>
</dbReference>
<dbReference type="InterPro" id="IPR031660">
    <property type="entry name" value="TOPRIM_C"/>
</dbReference>
<evidence type="ECO:0000256" key="16">
    <source>
        <dbReference type="RuleBase" id="RU362094"/>
    </source>
</evidence>
<evidence type="ECO:0000256" key="4">
    <source>
        <dbReference type="ARBA" id="ARBA00011080"/>
    </source>
</evidence>
<dbReference type="InterPro" id="IPR013757">
    <property type="entry name" value="Topo_IIA_A_a_sf"/>
</dbReference>
<evidence type="ECO:0000256" key="6">
    <source>
        <dbReference type="ARBA" id="ARBA00019635"/>
    </source>
</evidence>
<dbReference type="PRINTS" id="PR01158">
    <property type="entry name" value="TOPISMRASEII"/>
</dbReference>
<comment type="catalytic activity">
    <reaction evidence="1 15 16">
        <text>ATP-dependent breakage, passage and rejoining of double-stranded DNA.</text>
        <dbReference type="EC" id="5.6.2.2"/>
    </reaction>
</comment>
<evidence type="ECO:0000256" key="10">
    <source>
        <dbReference type="ARBA" id="ARBA00022842"/>
    </source>
</evidence>
<dbReference type="FunFam" id="3.30.1360.40:FF:000003">
    <property type="entry name" value="DNA topoisomerase 2"/>
    <property type="match status" value="1"/>
</dbReference>
<comment type="subunit">
    <text evidence="16">Homodimer.</text>
</comment>
<evidence type="ECO:0000259" key="19">
    <source>
        <dbReference type="PROSITE" id="PS50880"/>
    </source>
</evidence>
<keyword evidence="10" id="KW-0460">Magnesium</keyword>
<keyword evidence="11 15" id="KW-0799">Topoisomerase</keyword>
<feature type="compositionally biased region" description="Low complexity" evidence="18">
    <location>
        <begin position="47"/>
        <end position="73"/>
    </location>
</feature>
<dbReference type="GO" id="GO:0046872">
    <property type="term" value="F:metal ion binding"/>
    <property type="evidence" value="ECO:0007669"/>
    <property type="project" value="UniProtKB-KW"/>
</dbReference>
<dbReference type="InParanoid" id="G4TR37"/>
<dbReference type="CDD" id="cd03481">
    <property type="entry name" value="TopoIIA_Trans_ScTopoIIA"/>
    <property type="match status" value="1"/>
</dbReference>
<dbReference type="PANTHER" id="PTHR10169">
    <property type="entry name" value="DNA TOPOISOMERASE/GYRASE"/>
    <property type="match status" value="1"/>
</dbReference>
<dbReference type="GO" id="GO:0003918">
    <property type="term" value="F:DNA topoisomerase type II (double strand cut, ATP-hydrolyzing) activity"/>
    <property type="evidence" value="ECO:0007669"/>
    <property type="project" value="UniProtKB-UniRule"/>
</dbReference>
<dbReference type="GO" id="GO:0000819">
    <property type="term" value="P:sister chromatid segregation"/>
    <property type="evidence" value="ECO:0007669"/>
    <property type="project" value="TreeGrafter"/>
</dbReference>
<comment type="function">
    <text evidence="14 16">Control of topological states of DNA by transient breakage and subsequent rejoining of DNA strands. Topoisomerase II makes double-strand breaks.</text>
</comment>
<feature type="active site" description="O-(5'-phospho-DNA)-tyrosine intermediate" evidence="15">
    <location>
        <position position="905"/>
    </location>
</feature>
<dbReference type="InterPro" id="IPR014721">
    <property type="entry name" value="Ribsml_uS5_D2-typ_fold_subgr"/>
</dbReference>
<dbReference type="FunFam" id="3.30.230.10:FF:000008">
    <property type="entry name" value="DNA topoisomerase 2"/>
    <property type="match status" value="1"/>
</dbReference>
<comment type="cofactor">
    <cofactor evidence="2">
        <name>Ca(2+)</name>
        <dbReference type="ChEBI" id="CHEBI:29108"/>
    </cofactor>
</comment>
<dbReference type="FunFam" id="3.30.565.10:FF:000004">
    <property type="entry name" value="DNA topoisomerase 2"/>
    <property type="match status" value="1"/>
</dbReference>
<dbReference type="OMA" id="TWTQDFK"/>
<dbReference type="Proteomes" id="UP000007148">
    <property type="component" value="Unassembled WGS sequence"/>
</dbReference>
<dbReference type="Gene3D" id="3.30.1490.30">
    <property type="match status" value="1"/>
</dbReference>
<feature type="region of interest" description="Disordered" evidence="18">
    <location>
        <begin position="47"/>
        <end position="121"/>
    </location>
</feature>
<dbReference type="GO" id="GO:0005634">
    <property type="term" value="C:nucleus"/>
    <property type="evidence" value="ECO:0007669"/>
    <property type="project" value="TreeGrafter"/>
</dbReference>
<dbReference type="InterPro" id="IPR013506">
    <property type="entry name" value="Topo_IIA_bsu_dom2"/>
</dbReference>
<dbReference type="FunFam" id="3.30.1490.30:FF:000001">
    <property type="entry name" value="DNA topoisomerase 2"/>
    <property type="match status" value="1"/>
</dbReference>
<evidence type="ECO:0000256" key="15">
    <source>
        <dbReference type="PROSITE-ProRule" id="PRU01384"/>
    </source>
</evidence>
<dbReference type="Pfam" id="PF02518">
    <property type="entry name" value="HATPase_c"/>
    <property type="match status" value="1"/>
</dbReference>
<proteinExistence type="inferred from homology"/>
<dbReference type="PRINTS" id="PR00418">
    <property type="entry name" value="TPI2FAMILY"/>
</dbReference>
<dbReference type="FunFam" id="3.40.50.670:FF:000001">
    <property type="entry name" value="DNA topoisomerase 2"/>
    <property type="match status" value="2"/>
</dbReference>
<reference evidence="21 22" key="1">
    <citation type="journal article" date="2011" name="PLoS Pathog.">
        <title>Endophytic Life Strategies Decoded by Genome and Transcriptome Analyses of the Mutualistic Root Symbiont Piriformospora indica.</title>
        <authorList>
            <person name="Zuccaro A."/>
            <person name="Lahrmann U."/>
            <person name="Guldener U."/>
            <person name="Langen G."/>
            <person name="Pfiffi S."/>
            <person name="Biedenkopf D."/>
            <person name="Wong P."/>
            <person name="Samans B."/>
            <person name="Grimm C."/>
            <person name="Basiewicz M."/>
            <person name="Murat C."/>
            <person name="Martin F."/>
            <person name="Kogel K.H."/>
        </authorList>
    </citation>
    <scope>NUCLEOTIDE SEQUENCE [LARGE SCALE GENOMIC DNA]</scope>
    <source>
        <strain evidence="21 22">DSM 11827</strain>
    </source>
</reference>
<keyword evidence="13 15" id="KW-0413">Isomerase</keyword>
<gene>
    <name evidence="21" type="ORF">PIIN_07734</name>
</gene>
<dbReference type="InterPro" id="IPR003594">
    <property type="entry name" value="HATPase_dom"/>
</dbReference>
<dbReference type="Pfam" id="PF16898">
    <property type="entry name" value="TOPRIM_C"/>
    <property type="match status" value="1"/>
</dbReference>
<dbReference type="CDD" id="cd03365">
    <property type="entry name" value="TOPRIM_TopoIIA"/>
    <property type="match status" value="1"/>
</dbReference>
<dbReference type="SMART" id="SM00387">
    <property type="entry name" value="HATPase_c"/>
    <property type="match status" value="1"/>
</dbReference>
<organism evidence="21 22">
    <name type="scientific">Serendipita indica (strain DSM 11827)</name>
    <name type="common">Root endophyte fungus</name>
    <name type="synonym">Piriformospora indica</name>
    <dbReference type="NCBI Taxonomy" id="1109443"/>
    <lineage>
        <taxon>Eukaryota</taxon>
        <taxon>Fungi</taxon>
        <taxon>Dikarya</taxon>
        <taxon>Basidiomycota</taxon>
        <taxon>Agaricomycotina</taxon>
        <taxon>Agaricomycetes</taxon>
        <taxon>Sebacinales</taxon>
        <taxon>Serendipitaceae</taxon>
        <taxon>Serendipita</taxon>
    </lineage>
</organism>
<keyword evidence="9 16" id="KW-0067">ATP-binding</keyword>
<dbReference type="InterPro" id="IPR036890">
    <property type="entry name" value="HATPase_C_sf"/>
</dbReference>
<dbReference type="Gene3D" id="3.90.199.10">
    <property type="entry name" value="Topoisomerase II, domain 5"/>
    <property type="match status" value="1"/>
</dbReference>
<evidence type="ECO:0000256" key="13">
    <source>
        <dbReference type="ARBA" id="ARBA00023235"/>
    </source>
</evidence>
<feature type="domain" description="Topo IIA-type catalytic" evidence="20">
    <location>
        <begin position="815"/>
        <end position="1256"/>
    </location>
</feature>
<dbReference type="EMBL" id="CAFZ01000252">
    <property type="protein sequence ID" value="CCA73780.1"/>
    <property type="molecule type" value="Genomic_DNA"/>
</dbReference>
<dbReference type="SUPFAM" id="SSF54211">
    <property type="entry name" value="Ribosomal protein S5 domain 2-like"/>
    <property type="match status" value="1"/>
</dbReference>
<comment type="cofactor">
    <cofactor evidence="3">
        <name>Mg(2+)</name>
        <dbReference type="ChEBI" id="CHEBI:18420"/>
    </cofactor>
</comment>